<feature type="region of interest" description="Disordered" evidence="1">
    <location>
        <begin position="1"/>
        <end position="41"/>
    </location>
</feature>
<name>A0AAV4MGL2_CAEEX</name>
<feature type="compositionally biased region" description="Low complexity" evidence="1">
    <location>
        <begin position="86"/>
        <end position="117"/>
    </location>
</feature>
<organism evidence="2 3">
    <name type="scientific">Caerostris extrusa</name>
    <name type="common">Bark spider</name>
    <name type="synonym">Caerostris bankana</name>
    <dbReference type="NCBI Taxonomy" id="172846"/>
    <lineage>
        <taxon>Eukaryota</taxon>
        <taxon>Metazoa</taxon>
        <taxon>Ecdysozoa</taxon>
        <taxon>Arthropoda</taxon>
        <taxon>Chelicerata</taxon>
        <taxon>Arachnida</taxon>
        <taxon>Araneae</taxon>
        <taxon>Araneomorphae</taxon>
        <taxon>Entelegynae</taxon>
        <taxon>Araneoidea</taxon>
        <taxon>Araneidae</taxon>
        <taxon>Caerostris</taxon>
    </lineage>
</organism>
<keyword evidence="3" id="KW-1185">Reference proteome</keyword>
<sequence>MNLLPVTDARPSINKQNRQKKKNRKKGRFPNCISNPISEPGLRVAPRFGSFHFGTLHSDIKRVGEEFFEGNFQFNIPASQMHAERISSSSSSSSSCSSSSSSSSSISCSSCSSSSSSDKNRIEGES</sequence>
<evidence type="ECO:0000313" key="2">
    <source>
        <dbReference type="EMBL" id="GIX70985.1"/>
    </source>
</evidence>
<proteinExistence type="predicted"/>
<evidence type="ECO:0000313" key="3">
    <source>
        <dbReference type="Proteomes" id="UP001054945"/>
    </source>
</evidence>
<reference evidence="2 3" key="1">
    <citation type="submission" date="2021-06" db="EMBL/GenBank/DDBJ databases">
        <title>Caerostris extrusa draft genome.</title>
        <authorList>
            <person name="Kono N."/>
            <person name="Arakawa K."/>
        </authorList>
    </citation>
    <scope>NUCLEOTIDE SEQUENCE [LARGE SCALE GENOMIC DNA]</scope>
</reference>
<dbReference type="EMBL" id="BPLR01002177">
    <property type="protein sequence ID" value="GIX70985.1"/>
    <property type="molecule type" value="Genomic_DNA"/>
</dbReference>
<feature type="region of interest" description="Disordered" evidence="1">
    <location>
        <begin position="81"/>
        <end position="126"/>
    </location>
</feature>
<protein>
    <submittedName>
        <fullName evidence="2">Uncharacterized protein</fullName>
    </submittedName>
</protein>
<comment type="caution">
    <text evidence="2">The sequence shown here is derived from an EMBL/GenBank/DDBJ whole genome shotgun (WGS) entry which is preliminary data.</text>
</comment>
<dbReference type="AlphaFoldDB" id="A0AAV4MGL2"/>
<feature type="compositionally biased region" description="Basic residues" evidence="1">
    <location>
        <begin position="17"/>
        <end position="28"/>
    </location>
</feature>
<gene>
    <name evidence="2" type="ORF">CEXT_632771</name>
</gene>
<accession>A0AAV4MGL2</accession>
<evidence type="ECO:0000256" key="1">
    <source>
        <dbReference type="SAM" id="MobiDB-lite"/>
    </source>
</evidence>
<dbReference type="Proteomes" id="UP001054945">
    <property type="component" value="Unassembled WGS sequence"/>
</dbReference>